<dbReference type="PROSITE" id="PS00108">
    <property type="entry name" value="PROTEIN_KINASE_ST"/>
    <property type="match status" value="1"/>
</dbReference>
<dbReference type="InterPro" id="IPR008271">
    <property type="entry name" value="Ser/Thr_kinase_AS"/>
</dbReference>
<dbReference type="Gene3D" id="3.30.200.20">
    <property type="entry name" value="Phosphorylase Kinase, domain 1"/>
    <property type="match status" value="1"/>
</dbReference>
<evidence type="ECO:0000313" key="4">
    <source>
        <dbReference type="EMBL" id="KXZ41572.1"/>
    </source>
</evidence>
<feature type="region of interest" description="Disordered" evidence="1">
    <location>
        <begin position="258"/>
        <end position="321"/>
    </location>
</feature>
<feature type="compositionally biased region" description="Low complexity" evidence="1">
    <location>
        <begin position="896"/>
        <end position="906"/>
    </location>
</feature>
<accession>A0A150FVD0</accession>
<evidence type="ECO:0000259" key="3">
    <source>
        <dbReference type="PROSITE" id="PS50011"/>
    </source>
</evidence>
<feature type="compositionally biased region" description="Low complexity" evidence="1">
    <location>
        <begin position="915"/>
        <end position="927"/>
    </location>
</feature>
<feature type="region of interest" description="Disordered" evidence="1">
    <location>
        <begin position="492"/>
        <end position="579"/>
    </location>
</feature>
<feature type="signal peptide" evidence="2">
    <location>
        <begin position="1"/>
        <end position="22"/>
    </location>
</feature>
<organism evidence="4 5">
    <name type="scientific">Gonium pectorale</name>
    <name type="common">Green alga</name>
    <dbReference type="NCBI Taxonomy" id="33097"/>
    <lineage>
        <taxon>Eukaryota</taxon>
        <taxon>Viridiplantae</taxon>
        <taxon>Chlorophyta</taxon>
        <taxon>core chlorophytes</taxon>
        <taxon>Chlorophyceae</taxon>
        <taxon>CS clade</taxon>
        <taxon>Chlamydomonadales</taxon>
        <taxon>Volvocaceae</taxon>
        <taxon>Gonium</taxon>
    </lineage>
</organism>
<dbReference type="Pfam" id="PF07714">
    <property type="entry name" value="PK_Tyr_Ser-Thr"/>
    <property type="match status" value="1"/>
</dbReference>
<feature type="region of interest" description="Disordered" evidence="1">
    <location>
        <begin position="895"/>
        <end position="944"/>
    </location>
</feature>
<dbReference type="GO" id="GO:0004674">
    <property type="term" value="F:protein serine/threonine kinase activity"/>
    <property type="evidence" value="ECO:0007669"/>
    <property type="project" value="TreeGrafter"/>
</dbReference>
<evidence type="ECO:0000313" key="5">
    <source>
        <dbReference type="Proteomes" id="UP000075714"/>
    </source>
</evidence>
<feature type="region of interest" description="Disordered" evidence="1">
    <location>
        <begin position="442"/>
        <end position="480"/>
    </location>
</feature>
<dbReference type="SMART" id="SM00220">
    <property type="entry name" value="S_TKc"/>
    <property type="match status" value="1"/>
</dbReference>
<keyword evidence="2" id="KW-0732">Signal</keyword>
<dbReference type="GO" id="GO:0005524">
    <property type="term" value="F:ATP binding"/>
    <property type="evidence" value="ECO:0007669"/>
    <property type="project" value="InterPro"/>
</dbReference>
<feature type="compositionally biased region" description="Gly residues" evidence="1">
    <location>
        <begin position="509"/>
        <end position="524"/>
    </location>
</feature>
<evidence type="ECO:0000256" key="2">
    <source>
        <dbReference type="SAM" id="SignalP"/>
    </source>
</evidence>
<dbReference type="STRING" id="33097.A0A150FVD0"/>
<feature type="region of interest" description="Disordered" evidence="1">
    <location>
        <begin position="353"/>
        <end position="388"/>
    </location>
</feature>
<evidence type="ECO:0000256" key="1">
    <source>
        <dbReference type="SAM" id="MobiDB-lite"/>
    </source>
</evidence>
<dbReference type="PROSITE" id="PS50011">
    <property type="entry name" value="PROTEIN_KINASE_DOM"/>
    <property type="match status" value="1"/>
</dbReference>
<name>A0A150FVD0_GONPE</name>
<proteinExistence type="predicted"/>
<feature type="compositionally biased region" description="Pro residues" evidence="1">
    <location>
        <begin position="258"/>
        <end position="269"/>
    </location>
</feature>
<dbReference type="Proteomes" id="UP000075714">
    <property type="component" value="Unassembled WGS sequence"/>
</dbReference>
<dbReference type="OrthoDB" id="559717at2759"/>
<feature type="domain" description="Protein kinase" evidence="3">
    <location>
        <begin position="546"/>
        <end position="822"/>
    </location>
</feature>
<feature type="compositionally biased region" description="Low complexity" evidence="1">
    <location>
        <begin position="567"/>
        <end position="579"/>
    </location>
</feature>
<protein>
    <recommendedName>
        <fullName evidence="3">Protein kinase domain-containing protein</fullName>
    </recommendedName>
</protein>
<feature type="compositionally biased region" description="Low complexity" evidence="1">
    <location>
        <begin position="303"/>
        <end position="317"/>
    </location>
</feature>
<dbReference type="InterPro" id="IPR001245">
    <property type="entry name" value="Ser-Thr/Tyr_kinase_cat_dom"/>
</dbReference>
<sequence length="944" mass="94333">MGSALCCFIALLLALRLPPSSAATSVVTSGADLARAMSNSNIDTALLPVDLALREDDWDGISVPVVVDRNFTVQGIAQREAIIDFGFVRQKFRMGNGTVLTLRRILGVNFRSGSFVQTPGLDLMLPMPTGERAVLRLDQGAVLMRACFPPGVLVQAAQVLTLRPEELPGTNTIVPEPLPPGCVNDTAAPPLDRCYAYSGTYKDIGSYGYDIGQSGSPVRNGYLLHCTDLALLCSSVYDDQCIEKYGPLGCVLYTQSLSPPPPPSPPPNSGPGGSPFAPGGGGGGGGSGVGSGGGGAGAGAPPGSGNAPSPSGAALAAGVGGGVGGRSEVAVKVIRADGGGNVGGAAAAFDGDVDQWEAGPGVPQRPPSAAGVAAGEAASPSGSQHRALPRWRQQLLQLQRLRKHHPAGLPPPPPSAAAALAAPPLTAELRSHHVAKLRGLQPGQKPELHPQQQQQQQEQQQQQRQPQQTNGDPPQAGPSGRILTAAVEGAKCGAGTPEDQASSQHLGPEGTGGGGRAAGPGRDAGAGPEIGPVGSGTSASGAGPPSDPVAAAKAGTAGMADPDRRPASSPVVPRPPSAAEVNVVKRQTKLFASEVAVLGRCDHPNVVRLLAACLTPPRLCLVMERCETSLERLIYGDRGGGGRGEGGAGGGAAAAAAGGGVAGAGGGNSSEGAGAGAGATDGGAGGPSCRVLIPLEKLLHIAIQICQGLEYLHPTIVHRDLKPANVLINGADTDRPVAKLADMYSLGVLLWAMLTGQQPWKGHTVVAVAYKVAVLGERLPLDHLPEGRCPPKLRRLIRQCWETDPRRRPAAAEAAKELHLLRESLTTANRPIPRLWSSAASAPSQGPDSAAAGTSGSSVLAAGGGGGGCGSAVATHGGSVGNFSATGFSEEGGDANGAAAGRAAGAATGGGAAEAGGTARPMPVPGLGLPGGAVSTAKPAPPVP</sequence>
<feature type="compositionally biased region" description="Gly residues" evidence="1">
    <location>
        <begin position="270"/>
        <end position="302"/>
    </location>
</feature>
<feature type="compositionally biased region" description="Low complexity" evidence="1">
    <location>
        <begin position="525"/>
        <end position="560"/>
    </location>
</feature>
<dbReference type="AlphaFoldDB" id="A0A150FVD0"/>
<dbReference type="Gene3D" id="1.10.510.10">
    <property type="entry name" value="Transferase(Phosphotransferase) domain 1"/>
    <property type="match status" value="2"/>
</dbReference>
<keyword evidence="5" id="KW-1185">Reference proteome</keyword>
<feature type="chain" id="PRO_5007561742" description="Protein kinase domain-containing protein" evidence="2">
    <location>
        <begin position="23"/>
        <end position="944"/>
    </location>
</feature>
<dbReference type="InterPro" id="IPR051681">
    <property type="entry name" value="Ser/Thr_Kinases-Pseudokinases"/>
</dbReference>
<feature type="compositionally biased region" description="Low complexity" evidence="1">
    <location>
        <begin position="367"/>
        <end position="383"/>
    </location>
</feature>
<gene>
    <name evidence="4" type="ORF">GPECTOR_385g193</name>
</gene>
<dbReference type="EMBL" id="LSYV01000383">
    <property type="protein sequence ID" value="KXZ41572.1"/>
    <property type="molecule type" value="Genomic_DNA"/>
</dbReference>
<dbReference type="InterPro" id="IPR000719">
    <property type="entry name" value="Prot_kinase_dom"/>
</dbReference>
<feature type="compositionally biased region" description="Low complexity" evidence="1">
    <location>
        <begin position="451"/>
        <end position="468"/>
    </location>
</feature>
<comment type="caution">
    <text evidence="4">The sequence shown here is derived from an EMBL/GenBank/DDBJ whole genome shotgun (WGS) entry which is preliminary data.</text>
</comment>
<reference evidence="5" key="1">
    <citation type="journal article" date="2016" name="Nat. Commun.">
        <title>The Gonium pectorale genome demonstrates co-option of cell cycle regulation during the evolution of multicellularity.</title>
        <authorList>
            <person name="Hanschen E.R."/>
            <person name="Marriage T.N."/>
            <person name="Ferris P.J."/>
            <person name="Hamaji T."/>
            <person name="Toyoda A."/>
            <person name="Fujiyama A."/>
            <person name="Neme R."/>
            <person name="Noguchi H."/>
            <person name="Minakuchi Y."/>
            <person name="Suzuki M."/>
            <person name="Kawai-Toyooka H."/>
            <person name="Smith D.R."/>
            <person name="Sparks H."/>
            <person name="Anderson J."/>
            <person name="Bakaric R."/>
            <person name="Luria V."/>
            <person name="Karger A."/>
            <person name="Kirschner M.W."/>
            <person name="Durand P.M."/>
            <person name="Michod R.E."/>
            <person name="Nozaki H."/>
            <person name="Olson B.J."/>
        </authorList>
    </citation>
    <scope>NUCLEOTIDE SEQUENCE [LARGE SCALE GENOMIC DNA]</scope>
    <source>
        <strain evidence="5">NIES-2863</strain>
    </source>
</reference>
<dbReference type="PANTHER" id="PTHR44329:SF214">
    <property type="entry name" value="PROTEIN KINASE DOMAIN-CONTAINING PROTEIN"/>
    <property type="match status" value="1"/>
</dbReference>
<dbReference type="PANTHER" id="PTHR44329">
    <property type="entry name" value="SERINE/THREONINE-PROTEIN KINASE TNNI3K-RELATED"/>
    <property type="match status" value="1"/>
</dbReference>
<dbReference type="SUPFAM" id="SSF56112">
    <property type="entry name" value="Protein kinase-like (PK-like)"/>
    <property type="match status" value="1"/>
</dbReference>
<dbReference type="InterPro" id="IPR011009">
    <property type="entry name" value="Kinase-like_dom_sf"/>
</dbReference>